<accession>A0A0E9PH39</accession>
<name>A0A0E9PH39_ANGAN</name>
<reference evidence="1" key="1">
    <citation type="submission" date="2014-11" db="EMBL/GenBank/DDBJ databases">
        <authorList>
            <person name="Amaro Gonzalez C."/>
        </authorList>
    </citation>
    <scope>NUCLEOTIDE SEQUENCE</scope>
</reference>
<protein>
    <submittedName>
        <fullName evidence="1">Uncharacterized protein</fullName>
    </submittedName>
</protein>
<proteinExistence type="predicted"/>
<dbReference type="EMBL" id="GBXM01105202">
    <property type="protein sequence ID" value="JAH03375.1"/>
    <property type="molecule type" value="Transcribed_RNA"/>
</dbReference>
<evidence type="ECO:0000313" key="1">
    <source>
        <dbReference type="EMBL" id="JAH03375.1"/>
    </source>
</evidence>
<dbReference type="AlphaFoldDB" id="A0A0E9PH39"/>
<reference evidence="1" key="2">
    <citation type="journal article" date="2015" name="Fish Shellfish Immunol.">
        <title>Early steps in the European eel (Anguilla anguilla)-Vibrio vulnificus interaction in the gills: Role of the RtxA13 toxin.</title>
        <authorList>
            <person name="Callol A."/>
            <person name="Pajuelo D."/>
            <person name="Ebbesson L."/>
            <person name="Teles M."/>
            <person name="MacKenzie S."/>
            <person name="Amaro C."/>
        </authorList>
    </citation>
    <scope>NUCLEOTIDE SEQUENCE</scope>
</reference>
<organism evidence="1">
    <name type="scientific">Anguilla anguilla</name>
    <name type="common">European freshwater eel</name>
    <name type="synonym">Muraena anguilla</name>
    <dbReference type="NCBI Taxonomy" id="7936"/>
    <lineage>
        <taxon>Eukaryota</taxon>
        <taxon>Metazoa</taxon>
        <taxon>Chordata</taxon>
        <taxon>Craniata</taxon>
        <taxon>Vertebrata</taxon>
        <taxon>Euteleostomi</taxon>
        <taxon>Actinopterygii</taxon>
        <taxon>Neopterygii</taxon>
        <taxon>Teleostei</taxon>
        <taxon>Anguilliformes</taxon>
        <taxon>Anguillidae</taxon>
        <taxon>Anguilla</taxon>
    </lineage>
</organism>
<dbReference type="EMBL" id="GBXM01108681">
    <property type="protein sequence ID" value="JAG99895.1"/>
    <property type="molecule type" value="Transcribed_RNA"/>
</dbReference>
<sequence>MCVCACRGTFLSVLCGVSGL</sequence>